<name>A0A8H4J223_9PEZI</name>
<sequence length="308" mass="35032">MINNWEQYPCNESAGRRMTWNPCLDQEPPPYDDVAPRWLMPDRLSPIDKACSQRTEIFWRVTPQPVDEARMLKDADHLSRPRKRTATEALTESPDRPVNAPAKGAFKGTIPGTPTETDSREESVSSHFGDSLMAETQWALQAKEMKEAIRLSLLRRGNASGASPKEPHLSLELQEWIMKMWDYDSRAHDVYRDQLLNLGLYARCCSVGRFDHAKAEMQFDFLERSSKTQTVPGWRPSDLRRDAKEFQEWLENRICRNAVTLLTGALRDLHFTTAQVGPVQAAEKSGVEAFEQKAKCCAMAFIAFGGRV</sequence>
<dbReference type="AlphaFoldDB" id="A0A8H4J223"/>
<feature type="region of interest" description="Disordered" evidence="1">
    <location>
        <begin position="76"/>
        <end position="127"/>
    </location>
</feature>
<protein>
    <submittedName>
        <fullName evidence="2">Uncharacterized protein</fullName>
    </submittedName>
</protein>
<accession>A0A8H4J223</accession>
<dbReference type="Proteomes" id="UP000572817">
    <property type="component" value="Unassembled WGS sequence"/>
</dbReference>
<organism evidence="2 3">
    <name type="scientific">Botryosphaeria dothidea</name>
    <dbReference type="NCBI Taxonomy" id="55169"/>
    <lineage>
        <taxon>Eukaryota</taxon>
        <taxon>Fungi</taxon>
        <taxon>Dikarya</taxon>
        <taxon>Ascomycota</taxon>
        <taxon>Pezizomycotina</taxon>
        <taxon>Dothideomycetes</taxon>
        <taxon>Dothideomycetes incertae sedis</taxon>
        <taxon>Botryosphaeriales</taxon>
        <taxon>Botryosphaeriaceae</taxon>
        <taxon>Botryosphaeria</taxon>
    </lineage>
</organism>
<dbReference type="EMBL" id="WWBZ02000008">
    <property type="protein sequence ID" value="KAF4311840.1"/>
    <property type="molecule type" value="Genomic_DNA"/>
</dbReference>
<evidence type="ECO:0000256" key="1">
    <source>
        <dbReference type="SAM" id="MobiDB-lite"/>
    </source>
</evidence>
<dbReference type="OrthoDB" id="10443913at2759"/>
<keyword evidence="3" id="KW-1185">Reference proteome</keyword>
<reference evidence="2" key="1">
    <citation type="submission" date="2020-04" db="EMBL/GenBank/DDBJ databases">
        <title>Genome Assembly and Annotation of Botryosphaeria dothidea sdau 11-99, a Latent Pathogen of Apple Fruit Ring Rot in China.</title>
        <authorList>
            <person name="Yu C."/>
            <person name="Diao Y."/>
            <person name="Lu Q."/>
            <person name="Zhao J."/>
            <person name="Cui S."/>
            <person name="Peng C."/>
            <person name="He B."/>
            <person name="Liu H."/>
        </authorList>
    </citation>
    <scope>NUCLEOTIDE SEQUENCE [LARGE SCALE GENOMIC DNA]</scope>
    <source>
        <strain evidence="2">Sdau11-99</strain>
    </source>
</reference>
<gene>
    <name evidence="2" type="ORF">GTA08_BOTSDO12606</name>
</gene>
<evidence type="ECO:0000313" key="2">
    <source>
        <dbReference type="EMBL" id="KAF4311840.1"/>
    </source>
</evidence>
<comment type="caution">
    <text evidence="2">The sequence shown here is derived from an EMBL/GenBank/DDBJ whole genome shotgun (WGS) entry which is preliminary data.</text>
</comment>
<evidence type="ECO:0000313" key="3">
    <source>
        <dbReference type="Proteomes" id="UP000572817"/>
    </source>
</evidence>
<proteinExistence type="predicted"/>